<keyword evidence="7 9" id="KW-0805">Transcription regulation</keyword>
<dbReference type="STRING" id="1408281.Epro_0668"/>
<dbReference type="KEGG" id="epo:Epro_0668"/>
<keyword evidence="6 9" id="KW-0694">RNA-binding</keyword>
<evidence type="ECO:0000313" key="14">
    <source>
        <dbReference type="Proteomes" id="UP000035337"/>
    </source>
</evidence>
<dbReference type="InterPro" id="IPR011112">
    <property type="entry name" value="Rho-like_N"/>
</dbReference>
<evidence type="ECO:0000256" key="3">
    <source>
        <dbReference type="ARBA" id="ARBA00022801"/>
    </source>
</evidence>
<dbReference type="NCBIfam" id="TIGR00767">
    <property type="entry name" value="rho"/>
    <property type="match status" value="1"/>
</dbReference>
<evidence type="ECO:0000256" key="9">
    <source>
        <dbReference type="HAMAP-Rule" id="MF_01884"/>
    </source>
</evidence>
<keyword evidence="14" id="KW-1185">Reference proteome</keyword>
<dbReference type="NCBIfam" id="NF006886">
    <property type="entry name" value="PRK09376.1"/>
    <property type="match status" value="1"/>
</dbReference>
<dbReference type="GO" id="GO:0004386">
    <property type="term" value="F:helicase activity"/>
    <property type="evidence" value="ECO:0007669"/>
    <property type="project" value="UniProtKB-UniRule"/>
</dbReference>
<dbReference type="AlphaFoldDB" id="A0A0G3WJK9"/>
<dbReference type="GO" id="GO:0005524">
    <property type="term" value="F:ATP binding"/>
    <property type="evidence" value="ECO:0007669"/>
    <property type="project" value="UniProtKB-UniRule"/>
</dbReference>
<proteinExistence type="inferred from homology"/>
<dbReference type="SMART" id="SM00357">
    <property type="entry name" value="CSP"/>
    <property type="match status" value="1"/>
</dbReference>
<evidence type="ECO:0000256" key="4">
    <source>
        <dbReference type="ARBA" id="ARBA00022806"/>
    </source>
</evidence>
<keyword evidence="3 9" id="KW-0378">Hydrolase</keyword>
<gene>
    <name evidence="9 13" type="primary">rho</name>
    <name evidence="13" type="ORF">Epro_0668</name>
</gene>
<dbReference type="CDD" id="cd04459">
    <property type="entry name" value="Rho_CSD"/>
    <property type="match status" value="1"/>
</dbReference>
<dbReference type="InterPro" id="IPR041703">
    <property type="entry name" value="Rho_factor_ATP-bd"/>
</dbReference>
<evidence type="ECO:0000313" key="13">
    <source>
        <dbReference type="EMBL" id="AKL98047.1"/>
    </source>
</evidence>
<sequence length="424" mass="47928">MEKEKSMDITVLSKRTMSDLTKLAKDLKLDSVAGLRKQELIAKILEAQTKENNLVYDEGVLEILPDGFGFLRSPDYNYLPGPDDIYISPSQIKKFALRKGDTVAGYVRPPKEQERFFALLQVKSVNGQEKLENIRERPLFDNLTPLYPNKKIVLETTQREVSTRIIDMLVPIGKGQRVLINAQPRTGKTVLLQKIANAITENNPDIVLMVLLIDERPEEVTDMQRSVKGEVVSSTFDEPSDRHIQVAEMVIEKAKRIVENGKDVVVLLDSITRLARAYNTAIPSSGRVLSGGLDSNALQRPKRFFGAARNIEEGGSLTIIGTALVETGSRMDDVIFEEFKGTGNCEIYLDRKLADRRVFPAIDLLRSGTRKEELLLSDDEKNKMWILRKWMNSMNSIEVMEELSKRLLTSKSNKDFLKQMELGV</sequence>
<dbReference type="HAMAP" id="MF_01884">
    <property type="entry name" value="Rho"/>
    <property type="match status" value="1"/>
</dbReference>
<dbReference type="SMART" id="SM00959">
    <property type="entry name" value="Rho_N"/>
    <property type="match status" value="1"/>
</dbReference>
<comment type="subunit">
    <text evidence="9">Homohexamer. The homohexamer assembles into an open ring structure.</text>
</comment>
<comment type="caution">
    <text evidence="9">Lacks conserved residue(s) required for the propagation of feature annotation.</text>
</comment>
<keyword evidence="8 9" id="KW-0804">Transcription</keyword>
<dbReference type="GO" id="GO:0005829">
    <property type="term" value="C:cytosol"/>
    <property type="evidence" value="ECO:0007669"/>
    <property type="project" value="UniProtKB-ARBA"/>
</dbReference>
<evidence type="ECO:0000256" key="5">
    <source>
        <dbReference type="ARBA" id="ARBA00022840"/>
    </source>
</evidence>
<dbReference type="Pfam" id="PF07497">
    <property type="entry name" value="Rho_RNA_bind"/>
    <property type="match status" value="1"/>
</dbReference>
<dbReference type="SMART" id="SM00382">
    <property type="entry name" value="AAA"/>
    <property type="match status" value="1"/>
</dbReference>
<dbReference type="InterPro" id="IPR000194">
    <property type="entry name" value="ATPase_F1/V1/A1_a/bsu_nucl-bd"/>
</dbReference>
<dbReference type="GO" id="GO:0003723">
    <property type="term" value="F:RNA binding"/>
    <property type="evidence" value="ECO:0007669"/>
    <property type="project" value="UniProtKB-UniRule"/>
</dbReference>
<dbReference type="InterPro" id="IPR004665">
    <property type="entry name" value="Term_rho"/>
</dbReference>
<dbReference type="SUPFAM" id="SSF68912">
    <property type="entry name" value="Rho N-terminal domain-like"/>
    <property type="match status" value="1"/>
</dbReference>
<feature type="domain" description="Rho RNA-BD" evidence="12">
    <location>
        <begin position="54"/>
        <end position="129"/>
    </location>
</feature>
<comment type="similarity">
    <text evidence="9 11">Belongs to the Rho family.</text>
</comment>
<accession>A0A0G3WJK9</accession>
<evidence type="ECO:0000256" key="2">
    <source>
        <dbReference type="ARBA" id="ARBA00022741"/>
    </source>
</evidence>
<dbReference type="InterPro" id="IPR011113">
    <property type="entry name" value="Rho_RNA-bd"/>
</dbReference>
<feature type="binding site" evidence="9">
    <location>
        <begin position="185"/>
        <end position="190"/>
    </location>
    <ligand>
        <name>ATP</name>
        <dbReference type="ChEBI" id="CHEBI:30616"/>
    </ligand>
</feature>
<dbReference type="GO" id="GO:0008186">
    <property type="term" value="F:ATP-dependent activity, acting on RNA"/>
    <property type="evidence" value="ECO:0007669"/>
    <property type="project" value="UniProtKB-UniRule"/>
</dbReference>
<dbReference type="Gene3D" id="3.40.50.300">
    <property type="entry name" value="P-loop containing nucleotide triphosphate hydrolases"/>
    <property type="match status" value="1"/>
</dbReference>
<dbReference type="SUPFAM" id="SSF52540">
    <property type="entry name" value="P-loop containing nucleoside triphosphate hydrolases"/>
    <property type="match status" value="1"/>
</dbReference>
<evidence type="ECO:0000256" key="11">
    <source>
        <dbReference type="PROSITE-ProRule" id="PRU01203"/>
    </source>
</evidence>
<evidence type="ECO:0000256" key="6">
    <source>
        <dbReference type="ARBA" id="ARBA00022884"/>
    </source>
</evidence>
<keyword evidence="2 9" id="KW-0547">Nucleotide-binding</keyword>
<reference evidence="13 14" key="1">
    <citation type="submission" date="2014-09" db="EMBL/GenBank/DDBJ databases">
        <title>Complete genome sequence of Endomicrobium proavitum.</title>
        <authorList>
            <person name="Zheng H."/>
        </authorList>
    </citation>
    <scope>NUCLEOTIDE SEQUENCE [LARGE SCALE GENOMIC DNA]</scope>
    <source>
        <strain evidence="13 14">Rsa215</strain>
    </source>
</reference>
<comment type="function">
    <text evidence="9">Facilitates transcription termination by a mechanism that involves Rho binding to the nascent RNA, activation of Rho's RNA-dependent ATPase activity, and release of the mRNA from the DNA template.</text>
</comment>
<name>A0A0G3WJK9_9BACT</name>
<dbReference type="PANTHER" id="PTHR46425">
    <property type="entry name" value="TRANSCRIPTION TERMINATION FACTOR RHO"/>
    <property type="match status" value="1"/>
</dbReference>
<dbReference type="Pfam" id="PF07498">
    <property type="entry name" value="Rho_N"/>
    <property type="match status" value="1"/>
</dbReference>
<feature type="binding site" evidence="9">
    <location>
        <position position="216"/>
    </location>
    <ligand>
        <name>ATP</name>
        <dbReference type="ChEBI" id="CHEBI:30616"/>
    </ligand>
</feature>
<dbReference type="GO" id="GO:0016787">
    <property type="term" value="F:hydrolase activity"/>
    <property type="evidence" value="ECO:0007669"/>
    <property type="project" value="UniProtKB-KW"/>
</dbReference>
<keyword evidence="4 9" id="KW-0347">Helicase</keyword>
<dbReference type="Proteomes" id="UP000035337">
    <property type="component" value="Chromosome"/>
</dbReference>
<keyword evidence="1 9" id="KW-0806">Transcription termination</keyword>
<dbReference type="GO" id="GO:0006353">
    <property type="term" value="P:DNA-templated transcription termination"/>
    <property type="evidence" value="ECO:0007669"/>
    <property type="project" value="UniProtKB-UniRule"/>
</dbReference>
<dbReference type="PROSITE" id="PS51856">
    <property type="entry name" value="RHO_RNA_BD"/>
    <property type="match status" value="1"/>
</dbReference>
<dbReference type="InterPro" id="IPR011129">
    <property type="entry name" value="CSD"/>
</dbReference>
<dbReference type="InterPro" id="IPR036269">
    <property type="entry name" value="Rho_N_sf"/>
</dbReference>
<dbReference type="EMBL" id="CP009498">
    <property type="protein sequence ID" value="AKL98047.1"/>
    <property type="molecule type" value="Genomic_DNA"/>
</dbReference>
<dbReference type="EC" id="3.6.4.-" evidence="9 10"/>
<dbReference type="PANTHER" id="PTHR46425:SF1">
    <property type="entry name" value="TRANSCRIPTION TERMINATION FACTOR RHO"/>
    <property type="match status" value="1"/>
</dbReference>
<evidence type="ECO:0000256" key="1">
    <source>
        <dbReference type="ARBA" id="ARBA00022472"/>
    </source>
</evidence>
<dbReference type="InterPro" id="IPR012340">
    <property type="entry name" value="NA-bd_OB-fold"/>
</dbReference>
<dbReference type="Gene3D" id="2.40.50.140">
    <property type="entry name" value="Nucleic acid-binding proteins"/>
    <property type="match status" value="1"/>
</dbReference>
<protein>
    <recommendedName>
        <fullName evidence="9 10">Transcription termination factor Rho</fullName>
        <ecNumber evidence="9 10">3.6.4.-</ecNumber>
    </recommendedName>
    <alternativeName>
        <fullName evidence="9">ATP-dependent helicase Rho</fullName>
    </alternativeName>
</protein>
<evidence type="ECO:0000256" key="10">
    <source>
        <dbReference type="NCBIfam" id="TIGR00767"/>
    </source>
</evidence>
<evidence type="ECO:0000259" key="12">
    <source>
        <dbReference type="PROSITE" id="PS51856"/>
    </source>
</evidence>
<dbReference type="InterPro" id="IPR003593">
    <property type="entry name" value="AAA+_ATPase"/>
</dbReference>
<organism evidence="13 14">
    <name type="scientific">Endomicrobium proavitum</name>
    <dbReference type="NCBI Taxonomy" id="1408281"/>
    <lineage>
        <taxon>Bacteria</taxon>
        <taxon>Pseudomonadati</taxon>
        <taxon>Elusimicrobiota</taxon>
        <taxon>Endomicrobiia</taxon>
        <taxon>Endomicrobiales</taxon>
        <taxon>Endomicrobiaceae</taxon>
        <taxon>Endomicrobium</taxon>
    </lineage>
</organism>
<dbReference type="CDD" id="cd01128">
    <property type="entry name" value="rho_factor_C"/>
    <property type="match status" value="1"/>
</dbReference>
<evidence type="ECO:0000256" key="8">
    <source>
        <dbReference type="ARBA" id="ARBA00023163"/>
    </source>
</evidence>
<dbReference type="PATRIC" id="fig|1408281.3.peg.684"/>
<dbReference type="Pfam" id="PF00006">
    <property type="entry name" value="ATP-synt_ab"/>
    <property type="match status" value="1"/>
</dbReference>
<dbReference type="SUPFAM" id="SSF50249">
    <property type="entry name" value="Nucleic acid-binding proteins"/>
    <property type="match status" value="1"/>
</dbReference>
<dbReference type="InterPro" id="IPR027417">
    <property type="entry name" value="P-loop_NTPase"/>
</dbReference>
<keyword evidence="5 9" id="KW-0067">ATP-binding</keyword>
<evidence type="ECO:0000256" key="7">
    <source>
        <dbReference type="ARBA" id="ARBA00023015"/>
    </source>
</evidence>